<proteinExistence type="predicted"/>
<evidence type="ECO:0000313" key="2">
    <source>
        <dbReference type="EMBL" id="ERM00185.1"/>
    </source>
</evidence>
<organism evidence="2 3">
    <name type="scientific">Brucella intermedia 229E</name>
    <dbReference type="NCBI Taxonomy" id="1337887"/>
    <lineage>
        <taxon>Bacteria</taxon>
        <taxon>Pseudomonadati</taxon>
        <taxon>Pseudomonadota</taxon>
        <taxon>Alphaproteobacteria</taxon>
        <taxon>Hyphomicrobiales</taxon>
        <taxon>Brucellaceae</taxon>
        <taxon>Brucella/Ochrobactrum group</taxon>
        <taxon>Brucella</taxon>
    </lineage>
</organism>
<dbReference type="PATRIC" id="fig|1337887.3.peg.4728"/>
<dbReference type="InterPro" id="IPR054353">
    <property type="entry name" value="IstA-like_C"/>
</dbReference>
<feature type="domain" description="Transposase for insertion sequence element IS21-like C-terminal" evidence="1">
    <location>
        <begin position="42"/>
        <end position="110"/>
    </location>
</feature>
<gene>
    <name evidence="2" type="ORF">Q644_06595</name>
</gene>
<name>U4V2F9_9HYPH</name>
<dbReference type="AlphaFoldDB" id="U4V2F9"/>
<dbReference type="Proteomes" id="UP000016842">
    <property type="component" value="Unassembled WGS sequence"/>
</dbReference>
<protein>
    <recommendedName>
        <fullName evidence="1">Transposase for insertion sequence element IS21-like C-terminal domain-containing protein</fullName>
    </recommendedName>
</protein>
<sequence>MNGWLLDKCISYARAHKHVDQTERTIWEVFEEEKAHLVGYPGKFDGFHAIQASIGKTCLVRFDNNKYSVLSTAVGRPAEIHAYADRIVIRQNGVEIGQHERCFGRGETIYNPWHYVPVLTRKPGALRNGAPFLDWVLPASMEHVRRKLKAMHDGGDRQMVSILECVSIDGLPAVEAACQEALDQGVFSAAVIINILARKRDPQPAAILSIPDRRCA</sequence>
<evidence type="ECO:0000313" key="3">
    <source>
        <dbReference type="Proteomes" id="UP000016842"/>
    </source>
</evidence>
<reference evidence="2 3" key="1">
    <citation type="journal article" date="2014" name="FEMS Microbiol. Lett.">
        <title>Genome sequencing analysis reveals virulence-related gene content of Ochrobactrum intermedium strain 229E, a urease-positive strain isolated from the human gastric niche.</title>
        <authorList>
            <person name="Kulkarni G.J."/>
            <person name="Shetty S."/>
            <person name="Dharne M.S."/>
            <person name="Shouche Y.S."/>
        </authorList>
    </citation>
    <scope>NUCLEOTIDE SEQUENCE [LARGE SCALE GENOMIC DNA]</scope>
    <source>
        <strain evidence="2 3">229E</strain>
    </source>
</reference>
<dbReference type="PANTHER" id="PTHR35004">
    <property type="entry name" value="TRANSPOSASE RV3428C-RELATED"/>
    <property type="match status" value="1"/>
</dbReference>
<dbReference type="PANTHER" id="PTHR35004:SF7">
    <property type="entry name" value="INTEGRASE PROTEIN"/>
    <property type="match status" value="1"/>
</dbReference>
<accession>U4V2F9</accession>
<dbReference type="EMBL" id="ASXJ01000337">
    <property type="protein sequence ID" value="ERM00185.1"/>
    <property type="molecule type" value="Genomic_DNA"/>
</dbReference>
<dbReference type="Pfam" id="PF22483">
    <property type="entry name" value="Mu-transpos_C_2"/>
    <property type="match status" value="1"/>
</dbReference>
<evidence type="ECO:0000259" key="1">
    <source>
        <dbReference type="Pfam" id="PF22483"/>
    </source>
</evidence>
<comment type="caution">
    <text evidence="2">The sequence shown here is derived from an EMBL/GenBank/DDBJ whole genome shotgun (WGS) entry which is preliminary data.</text>
</comment>